<keyword evidence="4" id="KW-0472">Membrane</keyword>
<dbReference type="InterPro" id="IPR025997">
    <property type="entry name" value="SBP_2_dom"/>
</dbReference>
<dbReference type="PANTHER" id="PTHR46847:SF1">
    <property type="entry name" value="D-ALLOSE-BINDING PERIPLASMIC PROTEIN-RELATED"/>
    <property type="match status" value="1"/>
</dbReference>
<sequence>MSNKEKLLWCIYAGVLILLFLMSSTDLIIKEKKVEILPISVIIEDASDDYYVNFKKGMEMAAEEFHGDVSFITLYATNDQEQQMELVQREIRDGAKAIILSPVNEAETVMALDAMSPNCPIILLGAPVPSESVVDTIAADSFGMGQMAARAVTAQAPSDVPVYLFTEGLSYGDNTNVYDGVRSVLDDHGFTYRLVEKRTDDTYRQAIEETVYPGDGRITVIALDTQSLNEVNQIVDGSTVYQAHVAGLYGVGSTTSILGGLDKGIIDGLAAYNQFDMGYLSVKRAVEAIQGSRQRKQTQLDAVYVNKENMWDKQYEKMFYPIE</sequence>
<dbReference type="InterPro" id="IPR028082">
    <property type="entry name" value="Peripla_BP_I"/>
</dbReference>
<comment type="caution">
    <text evidence="6">The sequence shown here is derived from an EMBL/GenBank/DDBJ whole genome shotgun (WGS) entry which is preliminary data.</text>
</comment>
<evidence type="ECO:0000256" key="3">
    <source>
        <dbReference type="ARBA" id="ARBA00022729"/>
    </source>
</evidence>
<name>A0AA41K4L0_9FIRM</name>
<evidence type="ECO:0000313" key="9">
    <source>
        <dbReference type="Proteomes" id="UP001549200"/>
    </source>
</evidence>
<keyword evidence="4" id="KW-1133">Transmembrane helix</keyword>
<proteinExistence type="inferred from homology"/>
<dbReference type="Pfam" id="PF13407">
    <property type="entry name" value="Peripla_BP_4"/>
    <property type="match status" value="1"/>
</dbReference>
<protein>
    <submittedName>
        <fullName evidence="7">Ribose transport system substrate-binding protein</fullName>
    </submittedName>
    <submittedName>
        <fullName evidence="6">Substrate-binding domain-containing protein</fullName>
    </submittedName>
</protein>
<dbReference type="Proteomes" id="UP001549200">
    <property type="component" value="Unassembled WGS sequence"/>
</dbReference>
<evidence type="ECO:0000256" key="2">
    <source>
        <dbReference type="ARBA" id="ARBA00007639"/>
    </source>
</evidence>
<dbReference type="PANTHER" id="PTHR46847">
    <property type="entry name" value="D-ALLOSE-BINDING PERIPLASMIC PROTEIN-RELATED"/>
    <property type="match status" value="1"/>
</dbReference>
<comment type="subcellular location">
    <subcellularLocation>
        <location evidence="1">Cell envelope</location>
    </subcellularLocation>
</comment>
<dbReference type="Proteomes" id="UP000708338">
    <property type="component" value="Unassembled WGS sequence"/>
</dbReference>
<dbReference type="GO" id="GO:0030313">
    <property type="term" value="C:cell envelope"/>
    <property type="evidence" value="ECO:0007669"/>
    <property type="project" value="UniProtKB-SubCell"/>
</dbReference>
<feature type="domain" description="Periplasmic binding protein" evidence="5">
    <location>
        <begin position="39"/>
        <end position="291"/>
    </location>
</feature>
<reference evidence="7 9" key="2">
    <citation type="submission" date="2024-06" db="EMBL/GenBank/DDBJ databases">
        <title>Genomic Encyclopedia of Type Strains, Phase IV (KMG-IV): sequencing the most valuable type-strain genomes for metagenomic binning, comparative biology and taxonomic classification.</title>
        <authorList>
            <person name="Goeker M."/>
        </authorList>
    </citation>
    <scope>NUCLEOTIDE SEQUENCE [LARGE SCALE GENOMIC DNA]</scope>
    <source>
        <strain evidence="7 9">DSM 19261</strain>
    </source>
</reference>
<dbReference type="RefSeq" id="WP_007863995.1">
    <property type="nucleotide sequence ID" value="NZ_CABJDD010000005.1"/>
</dbReference>
<evidence type="ECO:0000256" key="4">
    <source>
        <dbReference type="SAM" id="Phobius"/>
    </source>
</evidence>
<dbReference type="Gene3D" id="3.40.50.2300">
    <property type="match status" value="2"/>
</dbReference>
<dbReference type="GeneID" id="93161338"/>
<dbReference type="SUPFAM" id="SSF53822">
    <property type="entry name" value="Periplasmic binding protein-like I"/>
    <property type="match status" value="1"/>
</dbReference>
<organism evidence="6 8">
    <name type="scientific">Enterocloster citroniae</name>
    <dbReference type="NCBI Taxonomy" id="358743"/>
    <lineage>
        <taxon>Bacteria</taxon>
        <taxon>Bacillati</taxon>
        <taxon>Bacillota</taxon>
        <taxon>Clostridia</taxon>
        <taxon>Lachnospirales</taxon>
        <taxon>Lachnospiraceae</taxon>
        <taxon>Enterocloster</taxon>
    </lineage>
</organism>
<evidence type="ECO:0000259" key="5">
    <source>
        <dbReference type="Pfam" id="PF13407"/>
    </source>
</evidence>
<evidence type="ECO:0000313" key="7">
    <source>
        <dbReference type="EMBL" id="MET3568442.1"/>
    </source>
</evidence>
<keyword evidence="9" id="KW-1185">Reference proteome</keyword>
<reference evidence="6" key="1">
    <citation type="journal article" date="2021" name="Gut Microbes">
        <title>A synthetic consortium of 100 gut commensals modulates the composition and function in a colon model of the microbiome of elderly subjects.</title>
        <authorList>
            <person name="Perez M."/>
            <person name="Ntemiri A."/>
            <person name="Tan H."/>
            <person name="Harris H.M.B."/>
            <person name="Roager H.M."/>
            <person name="Ribiere C."/>
            <person name="O'Toole P.W."/>
        </authorList>
    </citation>
    <scope>NUCLEOTIDE SEQUENCE</scope>
    <source>
        <strain evidence="6">MCC335</strain>
    </source>
</reference>
<dbReference type="EMBL" id="WQPS01000003">
    <property type="protein sequence ID" value="MBT9808585.1"/>
    <property type="molecule type" value="Genomic_DNA"/>
</dbReference>
<dbReference type="AlphaFoldDB" id="A0AA41K4L0"/>
<comment type="similarity">
    <text evidence="2">Belongs to the bacterial solute-binding protein 2 family.</text>
</comment>
<keyword evidence="3" id="KW-0732">Signal</keyword>
<feature type="transmembrane region" description="Helical" evidence="4">
    <location>
        <begin position="7"/>
        <end position="29"/>
    </location>
</feature>
<evidence type="ECO:0000313" key="8">
    <source>
        <dbReference type="Proteomes" id="UP000708338"/>
    </source>
</evidence>
<keyword evidence="4" id="KW-0812">Transmembrane</keyword>
<dbReference type="GO" id="GO:0030246">
    <property type="term" value="F:carbohydrate binding"/>
    <property type="evidence" value="ECO:0007669"/>
    <property type="project" value="UniProtKB-ARBA"/>
</dbReference>
<accession>A0AA41K4L0</accession>
<evidence type="ECO:0000313" key="6">
    <source>
        <dbReference type="EMBL" id="MBT9808585.1"/>
    </source>
</evidence>
<evidence type="ECO:0000256" key="1">
    <source>
        <dbReference type="ARBA" id="ARBA00004196"/>
    </source>
</evidence>
<dbReference type="EMBL" id="JBEPLZ010000001">
    <property type="protein sequence ID" value="MET3568442.1"/>
    <property type="molecule type" value="Genomic_DNA"/>
</dbReference>
<gene>
    <name evidence="7" type="ORF">ABID13_000054</name>
    <name evidence="6" type="ORF">GPL26_02870</name>
</gene>